<feature type="non-terminal residue" evidence="1">
    <location>
        <position position="48"/>
    </location>
</feature>
<dbReference type="AlphaFoldDB" id="Q4RBQ9"/>
<organism evidence="1">
    <name type="scientific">Tetraodon nigroviridis</name>
    <name type="common">Spotted green pufferfish</name>
    <name type="synonym">Chelonodon nigroviridis</name>
    <dbReference type="NCBI Taxonomy" id="99883"/>
    <lineage>
        <taxon>Eukaryota</taxon>
        <taxon>Metazoa</taxon>
        <taxon>Chordata</taxon>
        <taxon>Craniata</taxon>
        <taxon>Vertebrata</taxon>
        <taxon>Euteleostomi</taxon>
        <taxon>Actinopterygii</taxon>
        <taxon>Neopterygii</taxon>
        <taxon>Teleostei</taxon>
        <taxon>Neoteleostei</taxon>
        <taxon>Acanthomorphata</taxon>
        <taxon>Eupercaria</taxon>
        <taxon>Tetraodontiformes</taxon>
        <taxon>Tetradontoidea</taxon>
        <taxon>Tetraodontidae</taxon>
        <taxon>Tetraodon</taxon>
    </lineage>
</organism>
<proteinExistence type="predicted"/>
<dbReference type="OrthoDB" id="428342at2759"/>
<feature type="non-terminal residue" evidence="1">
    <location>
        <position position="1"/>
    </location>
</feature>
<gene>
    <name evidence="1" type="ORF">GSTENG00037324001</name>
</gene>
<reference evidence="1" key="1">
    <citation type="journal article" date="2004" name="Nature">
        <title>Genome duplication in the teleost fish Tetraodon nigroviridis reveals the early vertebrate proto-karyotype.</title>
        <authorList>
            <person name="Jaillon O."/>
            <person name="Aury J.-M."/>
            <person name="Brunet F."/>
            <person name="Petit J.-L."/>
            <person name="Stange-Thomann N."/>
            <person name="Mauceli E."/>
            <person name="Bouneau L."/>
            <person name="Fischer C."/>
            <person name="Ozouf-Costaz C."/>
            <person name="Bernot A."/>
            <person name="Nicaud S."/>
            <person name="Jaffe D."/>
            <person name="Fisher S."/>
            <person name="Lutfalla G."/>
            <person name="Dossat C."/>
            <person name="Segurens B."/>
            <person name="Dasilva C."/>
            <person name="Salanoubat M."/>
            <person name="Levy M."/>
            <person name="Boudet N."/>
            <person name="Castellano S."/>
            <person name="Anthouard V."/>
            <person name="Jubin C."/>
            <person name="Castelli V."/>
            <person name="Katinka M."/>
            <person name="Vacherie B."/>
            <person name="Biemont C."/>
            <person name="Skalli Z."/>
            <person name="Cattolico L."/>
            <person name="Poulain J."/>
            <person name="De Berardinis V."/>
            <person name="Cruaud C."/>
            <person name="Duprat S."/>
            <person name="Brottier P."/>
            <person name="Coutanceau J.-P."/>
            <person name="Gouzy J."/>
            <person name="Parra G."/>
            <person name="Lardier G."/>
            <person name="Chapple C."/>
            <person name="McKernan K.J."/>
            <person name="McEwan P."/>
            <person name="Bosak S."/>
            <person name="Kellis M."/>
            <person name="Volff J.-N."/>
            <person name="Guigo R."/>
            <person name="Zody M.C."/>
            <person name="Mesirov J."/>
            <person name="Lindblad-Toh K."/>
            <person name="Birren B."/>
            <person name="Nusbaum C."/>
            <person name="Kahn D."/>
            <person name="Robinson-Rechavi M."/>
            <person name="Laudet V."/>
            <person name="Schachter V."/>
            <person name="Quetier F."/>
            <person name="Saurin W."/>
            <person name="Scarpelli C."/>
            <person name="Wincker P."/>
            <person name="Lander E.S."/>
            <person name="Weissenbach J."/>
            <person name="Roest Crollius H."/>
        </authorList>
    </citation>
    <scope>NUCLEOTIDE SEQUENCE [LARGE SCALE GENOMIC DNA]</scope>
</reference>
<reference evidence="1" key="2">
    <citation type="submission" date="2004-02" db="EMBL/GenBank/DDBJ databases">
        <authorList>
            <consortium name="Genoscope"/>
            <consortium name="Whitehead Institute Centre for Genome Research"/>
        </authorList>
    </citation>
    <scope>NUCLEOTIDE SEQUENCE</scope>
</reference>
<protein>
    <submittedName>
        <fullName evidence="1">(spotted green pufferfish) hypothetical protein</fullName>
    </submittedName>
</protein>
<accession>Q4RBQ9</accession>
<dbReference type="EMBL" id="CAAE01020879">
    <property type="protein sequence ID" value="CAG14174.1"/>
    <property type="molecule type" value="Genomic_DNA"/>
</dbReference>
<dbReference type="KEGG" id="tng:GSTEN00037324G001"/>
<dbReference type="PANTHER" id="PTHR21581:SF6">
    <property type="entry name" value="TRAFFICKING PROTEIN PARTICLE COMPLEX SUBUNIT 12"/>
    <property type="match status" value="1"/>
</dbReference>
<evidence type="ECO:0000313" key="1">
    <source>
        <dbReference type="EMBL" id="CAG14174.1"/>
    </source>
</evidence>
<dbReference type="GO" id="GO:0030008">
    <property type="term" value="C:TRAPP complex"/>
    <property type="evidence" value="ECO:0007669"/>
    <property type="project" value="TreeGrafter"/>
</dbReference>
<comment type="caution">
    <text evidence="1">The sequence shown here is derived from an EMBL/GenBank/DDBJ whole genome shotgun (WGS) entry which is preliminary data.</text>
</comment>
<sequence>LWFVRLALLTKLNLFQNAEMEFEAFGQLDQPDLYYEYFPNVYPGRRGM</sequence>
<dbReference type="PANTHER" id="PTHR21581">
    <property type="entry name" value="D-ALANYL-D-ALANINE CARBOXYPEPTIDASE"/>
    <property type="match status" value="1"/>
</dbReference>
<dbReference type="GO" id="GO:0005794">
    <property type="term" value="C:Golgi apparatus"/>
    <property type="evidence" value="ECO:0007669"/>
    <property type="project" value="TreeGrafter"/>
</dbReference>
<name>Q4RBQ9_TETNG</name>